<sequence length="70" mass="7231">MILDLNGRSSSRMGASWILCISAGQSNIVCTATPNGCVTATRICACVPFKWASAVGDPDRGEAECLPVAS</sequence>
<dbReference type="RefSeq" id="XP_033378133.1">
    <property type="nucleotide sequence ID" value="XM_033534493.1"/>
</dbReference>
<evidence type="ECO:0000313" key="2">
    <source>
        <dbReference type="Proteomes" id="UP000799778"/>
    </source>
</evidence>
<organism evidence="1 2">
    <name type="scientific">Aaosphaeria arxii CBS 175.79</name>
    <dbReference type="NCBI Taxonomy" id="1450172"/>
    <lineage>
        <taxon>Eukaryota</taxon>
        <taxon>Fungi</taxon>
        <taxon>Dikarya</taxon>
        <taxon>Ascomycota</taxon>
        <taxon>Pezizomycotina</taxon>
        <taxon>Dothideomycetes</taxon>
        <taxon>Pleosporomycetidae</taxon>
        <taxon>Pleosporales</taxon>
        <taxon>Pleosporales incertae sedis</taxon>
        <taxon>Aaosphaeria</taxon>
    </lineage>
</organism>
<evidence type="ECO:0000313" key="1">
    <source>
        <dbReference type="EMBL" id="KAF2009794.1"/>
    </source>
</evidence>
<keyword evidence="2" id="KW-1185">Reference proteome</keyword>
<dbReference type="AlphaFoldDB" id="A0A6A5XAJ9"/>
<dbReference type="GeneID" id="54291890"/>
<gene>
    <name evidence="1" type="ORF">BU24DRAFT_64102</name>
</gene>
<reference evidence="1" key="1">
    <citation type="journal article" date="2020" name="Stud. Mycol.">
        <title>101 Dothideomycetes genomes: a test case for predicting lifestyles and emergence of pathogens.</title>
        <authorList>
            <person name="Haridas S."/>
            <person name="Albert R."/>
            <person name="Binder M."/>
            <person name="Bloem J."/>
            <person name="Labutti K."/>
            <person name="Salamov A."/>
            <person name="Andreopoulos B."/>
            <person name="Baker S."/>
            <person name="Barry K."/>
            <person name="Bills G."/>
            <person name="Bluhm B."/>
            <person name="Cannon C."/>
            <person name="Castanera R."/>
            <person name="Culley D."/>
            <person name="Daum C."/>
            <person name="Ezra D."/>
            <person name="Gonzalez J."/>
            <person name="Henrissat B."/>
            <person name="Kuo A."/>
            <person name="Liang C."/>
            <person name="Lipzen A."/>
            <person name="Lutzoni F."/>
            <person name="Magnuson J."/>
            <person name="Mondo S."/>
            <person name="Nolan M."/>
            <person name="Ohm R."/>
            <person name="Pangilinan J."/>
            <person name="Park H.-J."/>
            <person name="Ramirez L."/>
            <person name="Alfaro M."/>
            <person name="Sun H."/>
            <person name="Tritt A."/>
            <person name="Yoshinaga Y."/>
            <person name="Zwiers L.-H."/>
            <person name="Turgeon B."/>
            <person name="Goodwin S."/>
            <person name="Spatafora J."/>
            <person name="Crous P."/>
            <person name="Grigoriev I."/>
        </authorList>
    </citation>
    <scope>NUCLEOTIDE SEQUENCE</scope>
    <source>
        <strain evidence="1">CBS 175.79</strain>
    </source>
</reference>
<accession>A0A6A5XAJ9</accession>
<dbReference type="EMBL" id="ML978077">
    <property type="protein sequence ID" value="KAF2009794.1"/>
    <property type="molecule type" value="Genomic_DNA"/>
</dbReference>
<name>A0A6A5XAJ9_9PLEO</name>
<dbReference type="Proteomes" id="UP000799778">
    <property type="component" value="Unassembled WGS sequence"/>
</dbReference>
<protein>
    <submittedName>
        <fullName evidence="1">Uncharacterized protein</fullName>
    </submittedName>
</protein>
<proteinExistence type="predicted"/>